<dbReference type="EMBL" id="ML994615">
    <property type="protein sequence ID" value="KAF2192793.1"/>
    <property type="molecule type" value="Genomic_DNA"/>
</dbReference>
<accession>A0A6A6EP43</accession>
<reference evidence="2" key="1">
    <citation type="journal article" date="2020" name="Stud. Mycol.">
        <title>101 Dothideomycetes genomes: a test case for predicting lifestyles and emergence of pathogens.</title>
        <authorList>
            <person name="Haridas S."/>
            <person name="Albert R."/>
            <person name="Binder M."/>
            <person name="Bloem J."/>
            <person name="Labutti K."/>
            <person name="Salamov A."/>
            <person name="Andreopoulos B."/>
            <person name="Baker S."/>
            <person name="Barry K."/>
            <person name="Bills G."/>
            <person name="Bluhm B."/>
            <person name="Cannon C."/>
            <person name="Castanera R."/>
            <person name="Culley D."/>
            <person name="Daum C."/>
            <person name="Ezra D."/>
            <person name="Gonzalez J."/>
            <person name="Henrissat B."/>
            <person name="Kuo A."/>
            <person name="Liang C."/>
            <person name="Lipzen A."/>
            <person name="Lutzoni F."/>
            <person name="Magnuson J."/>
            <person name="Mondo S."/>
            <person name="Nolan M."/>
            <person name="Ohm R."/>
            <person name="Pangilinan J."/>
            <person name="Park H.-J."/>
            <person name="Ramirez L."/>
            <person name="Alfaro M."/>
            <person name="Sun H."/>
            <person name="Tritt A."/>
            <person name="Yoshinaga Y."/>
            <person name="Zwiers L.-H."/>
            <person name="Turgeon B."/>
            <person name="Goodwin S."/>
            <person name="Spatafora J."/>
            <person name="Crous P."/>
            <person name="Grigoriev I."/>
        </authorList>
    </citation>
    <scope>NUCLEOTIDE SEQUENCE</scope>
    <source>
        <strain evidence="2">CBS 207.26</strain>
    </source>
</reference>
<evidence type="ECO:0000313" key="2">
    <source>
        <dbReference type="EMBL" id="KAF2192793.1"/>
    </source>
</evidence>
<name>A0A6A6EP43_9PEZI</name>
<proteinExistence type="predicted"/>
<protein>
    <submittedName>
        <fullName evidence="2">Uncharacterized protein</fullName>
    </submittedName>
</protein>
<evidence type="ECO:0000313" key="3">
    <source>
        <dbReference type="Proteomes" id="UP000800200"/>
    </source>
</evidence>
<dbReference type="Proteomes" id="UP000800200">
    <property type="component" value="Unassembled WGS sequence"/>
</dbReference>
<organism evidence="2 3">
    <name type="scientific">Zopfia rhizophila CBS 207.26</name>
    <dbReference type="NCBI Taxonomy" id="1314779"/>
    <lineage>
        <taxon>Eukaryota</taxon>
        <taxon>Fungi</taxon>
        <taxon>Dikarya</taxon>
        <taxon>Ascomycota</taxon>
        <taxon>Pezizomycotina</taxon>
        <taxon>Dothideomycetes</taxon>
        <taxon>Dothideomycetes incertae sedis</taxon>
        <taxon>Zopfiaceae</taxon>
        <taxon>Zopfia</taxon>
    </lineage>
</organism>
<dbReference type="AlphaFoldDB" id="A0A6A6EP43"/>
<gene>
    <name evidence="2" type="ORF">K469DRAFT_319347</name>
</gene>
<feature type="region of interest" description="Disordered" evidence="1">
    <location>
        <begin position="55"/>
        <end position="76"/>
    </location>
</feature>
<sequence>MTPNDQFHCGCCRVIPGTRADLILLKKFATIECPPLRHQYQPQHQERYLPIKISPSDRSESHHNSHHSKTSTTSRNSHCEILTQKWLRIGMKAASRISHLFQKPQRYLNSLLPTDSRTTTACRSDLAEDAVMLFFGGHRHDEFLTWQEAQPDIDPSQYDKLPTEDQLIRFFILKNRGTYSFPLRFRPLLYLGDRLRLRLQSTANISSTRTRLSKSL</sequence>
<evidence type="ECO:0000256" key="1">
    <source>
        <dbReference type="SAM" id="MobiDB-lite"/>
    </source>
</evidence>
<keyword evidence="3" id="KW-1185">Reference proteome</keyword>